<dbReference type="KEGG" id="mee:DA075_17910"/>
<proteinExistence type="predicted"/>
<keyword evidence="3" id="KW-1185">Reference proteome</keyword>
<evidence type="ECO:0000313" key="2">
    <source>
        <dbReference type="EMBL" id="AWB22552.1"/>
    </source>
</evidence>
<protein>
    <submittedName>
        <fullName evidence="2">Uncharacterized protein</fullName>
    </submittedName>
</protein>
<dbReference type="Proteomes" id="UP000244755">
    <property type="component" value="Chromosome 1"/>
</dbReference>
<sequence length="104" mass="11135">MSNPAAHLASNVAMRGATVFSALQLSIASYREAEARRRRDGICAVADLQIRLEESRAIEAEAVDAAAALDAENARLRRDLAAARAHAAQMEATIVSYAERNGLI</sequence>
<keyword evidence="1" id="KW-0175">Coiled coil</keyword>
<dbReference type="AlphaFoldDB" id="A0A2R4WLX8"/>
<name>A0A2R4WLX8_9HYPH</name>
<organism evidence="2 3">
    <name type="scientific">Methylobacterium currus</name>
    <dbReference type="NCBI Taxonomy" id="2051553"/>
    <lineage>
        <taxon>Bacteria</taxon>
        <taxon>Pseudomonadati</taxon>
        <taxon>Pseudomonadota</taxon>
        <taxon>Alphaproteobacteria</taxon>
        <taxon>Hyphomicrobiales</taxon>
        <taxon>Methylobacteriaceae</taxon>
        <taxon>Methylobacterium</taxon>
    </lineage>
</organism>
<evidence type="ECO:0000256" key="1">
    <source>
        <dbReference type="SAM" id="Coils"/>
    </source>
</evidence>
<evidence type="ECO:0000313" key="3">
    <source>
        <dbReference type="Proteomes" id="UP000244755"/>
    </source>
</evidence>
<reference evidence="2 3" key="1">
    <citation type="submission" date="2018-04" db="EMBL/GenBank/DDBJ databases">
        <title>Methylobacterium sp. PR1016A genome.</title>
        <authorList>
            <person name="Park W."/>
        </authorList>
    </citation>
    <scope>NUCLEOTIDE SEQUENCE [LARGE SCALE GENOMIC DNA]</scope>
    <source>
        <strain evidence="2 3">PR1016A</strain>
    </source>
</reference>
<feature type="coiled-coil region" evidence="1">
    <location>
        <begin position="66"/>
        <end position="93"/>
    </location>
</feature>
<accession>A0A2R4WLX8</accession>
<gene>
    <name evidence="2" type="ORF">DA075_17910</name>
</gene>
<dbReference type="EMBL" id="CP028843">
    <property type="protein sequence ID" value="AWB22552.1"/>
    <property type="molecule type" value="Genomic_DNA"/>
</dbReference>